<dbReference type="EMBL" id="HBEC01023372">
    <property type="protein sequence ID" value="CAD8290896.1"/>
    <property type="molecule type" value="Transcribed_RNA"/>
</dbReference>
<evidence type="ECO:0000313" key="1">
    <source>
        <dbReference type="EMBL" id="CAD8290896.1"/>
    </source>
</evidence>
<proteinExistence type="predicted"/>
<gene>
    <name evidence="1" type="ORF">CEUR00632_LOCUS10675</name>
    <name evidence="2" type="ORF">CEUR00632_LOCUS10686</name>
</gene>
<reference evidence="1" key="1">
    <citation type="submission" date="2021-01" db="EMBL/GenBank/DDBJ databases">
        <authorList>
            <person name="Corre E."/>
            <person name="Pelletier E."/>
            <person name="Niang G."/>
            <person name="Scheremetjew M."/>
            <person name="Finn R."/>
            <person name="Kale V."/>
            <person name="Holt S."/>
            <person name="Cochrane G."/>
            <person name="Meng A."/>
            <person name="Brown T."/>
            <person name="Cohen L."/>
        </authorList>
    </citation>
    <scope>NUCLEOTIDE SEQUENCE</scope>
    <source>
        <strain evidence="1">CCMP219</strain>
    </source>
</reference>
<dbReference type="AlphaFoldDB" id="A0A6U2FXR9"/>
<sequence>MRLHLWFCLRRLHSLHLCTRLLRKGTILARFWNWNVSGTFLELKPLQACGCTHKGCTAHSAGAAWVHGAPRTLQAAWCCLCPADNSRSAFLPCWEQPHLH</sequence>
<evidence type="ECO:0000313" key="2">
    <source>
        <dbReference type="EMBL" id="CAD8290914.1"/>
    </source>
</evidence>
<dbReference type="EMBL" id="HBEC01023383">
    <property type="protein sequence ID" value="CAD8290914.1"/>
    <property type="molecule type" value="Transcribed_RNA"/>
</dbReference>
<accession>A0A6U2FXR9</accession>
<organism evidence="1">
    <name type="scientific">Chlamydomonas euryale</name>
    <dbReference type="NCBI Taxonomy" id="1486919"/>
    <lineage>
        <taxon>Eukaryota</taxon>
        <taxon>Viridiplantae</taxon>
        <taxon>Chlorophyta</taxon>
        <taxon>core chlorophytes</taxon>
        <taxon>Chlorophyceae</taxon>
        <taxon>CS clade</taxon>
        <taxon>Chlamydomonadales</taxon>
        <taxon>Chlamydomonadaceae</taxon>
        <taxon>Chlamydomonas</taxon>
    </lineage>
</organism>
<name>A0A6U2FXR9_9CHLO</name>
<protein>
    <submittedName>
        <fullName evidence="1">Uncharacterized protein</fullName>
    </submittedName>
</protein>